<reference evidence="1" key="2">
    <citation type="submission" date="2021-04" db="EMBL/GenBank/DDBJ databases">
        <authorList>
            <person name="Gilroy R."/>
        </authorList>
    </citation>
    <scope>NUCLEOTIDE SEQUENCE</scope>
    <source>
        <strain evidence="1">ChiBcolR8-3208</strain>
    </source>
</reference>
<gene>
    <name evidence="1" type="ORF">H9942_07580</name>
</gene>
<reference evidence="1" key="1">
    <citation type="journal article" date="2021" name="PeerJ">
        <title>Extensive microbial diversity within the chicken gut microbiome revealed by metagenomics and culture.</title>
        <authorList>
            <person name="Gilroy R."/>
            <person name="Ravi A."/>
            <person name="Getino M."/>
            <person name="Pursley I."/>
            <person name="Horton D.L."/>
            <person name="Alikhan N.F."/>
            <person name="Baker D."/>
            <person name="Gharbi K."/>
            <person name="Hall N."/>
            <person name="Watson M."/>
            <person name="Adriaenssens E.M."/>
            <person name="Foster-Nyarko E."/>
            <person name="Jarju S."/>
            <person name="Secka A."/>
            <person name="Antonio M."/>
            <person name="Oren A."/>
            <person name="Chaudhuri R.R."/>
            <person name="La Ragione R."/>
            <person name="Hildebrand F."/>
            <person name="Pallen M.J."/>
        </authorList>
    </citation>
    <scope>NUCLEOTIDE SEQUENCE</scope>
    <source>
        <strain evidence="1">ChiBcolR8-3208</strain>
    </source>
</reference>
<comment type="caution">
    <text evidence="1">The sequence shown here is derived from an EMBL/GenBank/DDBJ whole genome shotgun (WGS) entry which is preliminary data.</text>
</comment>
<dbReference type="AlphaFoldDB" id="A0A9D2RZM2"/>
<dbReference type="EMBL" id="DWXZ01000160">
    <property type="protein sequence ID" value="HJB37911.1"/>
    <property type="molecule type" value="Genomic_DNA"/>
</dbReference>
<organism evidence="1 2">
    <name type="scientific">Candidatus Acutalibacter ornithocaccae</name>
    <dbReference type="NCBI Taxonomy" id="2838416"/>
    <lineage>
        <taxon>Bacteria</taxon>
        <taxon>Bacillati</taxon>
        <taxon>Bacillota</taxon>
        <taxon>Clostridia</taxon>
        <taxon>Eubacteriales</taxon>
        <taxon>Acutalibacteraceae</taxon>
        <taxon>Acutalibacter</taxon>
    </lineage>
</organism>
<protein>
    <submittedName>
        <fullName evidence="1">Uncharacterized protein</fullName>
    </submittedName>
</protein>
<name>A0A9D2RZM2_9FIRM</name>
<evidence type="ECO:0000313" key="1">
    <source>
        <dbReference type="EMBL" id="HJB37911.1"/>
    </source>
</evidence>
<proteinExistence type="predicted"/>
<sequence length="149" mass="17279">MKYSFEQVYADMKKEHLGVIEAACDILGEESCQKFIKNEAETFGEFIDDHPVALQDDSADDLPERFHAYICSTLLIEATSIKLCRLVEEVWFRKLPRVVAVTFANTLSLYKKSEFSICNELKYNLDKFVETWNKHHENEPPITPDEVKV</sequence>
<dbReference type="Proteomes" id="UP000824214">
    <property type="component" value="Unassembled WGS sequence"/>
</dbReference>
<accession>A0A9D2RZM2</accession>
<evidence type="ECO:0000313" key="2">
    <source>
        <dbReference type="Proteomes" id="UP000824214"/>
    </source>
</evidence>